<evidence type="ECO:0000313" key="2">
    <source>
        <dbReference type="Proteomes" id="UP000828390"/>
    </source>
</evidence>
<keyword evidence="2" id="KW-1185">Reference proteome</keyword>
<dbReference type="Proteomes" id="UP000828390">
    <property type="component" value="Unassembled WGS sequence"/>
</dbReference>
<sequence>MKKSQAMMNSNTNTSADITMNNEKLEEVTCFKILGLTLSKDGTRSTEVLKNCLGDFNDGQTEQVVDKQMNQFPHQVQSPKVPHSFHPTVRGWKLCL</sequence>
<gene>
    <name evidence="1" type="ORF">DPMN_090008</name>
</gene>
<reference evidence="1" key="2">
    <citation type="submission" date="2020-11" db="EMBL/GenBank/DDBJ databases">
        <authorList>
            <person name="McCartney M.A."/>
            <person name="Auch B."/>
            <person name="Kono T."/>
            <person name="Mallez S."/>
            <person name="Becker A."/>
            <person name="Gohl D.M."/>
            <person name="Silverstein K.A.T."/>
            <person name="Koren S."/>
            <person name="Bechman K.B."/>
            <person name="Herman A."/>
            <person name="Abrahante J.E."/>
            <person name="Garbe J."/>
        </authorList>
    </citation>
    <scope>NUCLEOTIDE SEQUENCE</scope>
    <source>
        <strain evidence="1">Duluth1</strain>
        <tissue evidence="1">Whole animal</tissue>
    </source>
</reference>
<organism evidence="1 2">
    <name type="scientific">Dreissena polymorpha</name>
    <name type="common">Zebra mussel</name>
    <name type="synonym">Mytilus polymorpha</name>
    <dbReference type="NCBI Taxonomy" id="45954"/>
    <lineage>
        <taxon>Eukaryota</taxon>
        <taxon>Metazoa</taxon>
        <taxon>Spiralia</taxon>
        <taxon>Lophotrochozoa</taxon>
        <taxon>Mollusca</taxon>
        <taxon>Bivalvia</taxon>
        <taxon>Autobranchia</taxon>
        <taxon>Heteroconchia</taxon>
        <taxon>Euheterodonta</taxon>
        <taxon>Imparidentia</taxon>
        <taxon>Neoheterodontei</taxon>
        <taxon>Myida</taxon>
        <taxon>Dreissenoidea</taxon>
        <taxon>Dreissenidae</taxon>
        <taxon>Dreissena</taxon>
    </lineage>
</organism>
<comment type="caution">
    <text evidence="1">The sequence shown here is derived from an EMBL/GenBank/DDBJ whole genome shotgun (WGS) entry which is preliminary data.</text>
</comment>
<evidence type="ECO:0000313" key="1">
    <source>
        <dbReference type="EMBL" id="KAH3847677.1"/>
    </source>
</evidence>
<proteinExistence type="predicted"/>
<reference evidence="1" key="1">
    <citation type="journal article" date="2019" name="bioRxiv">
        <title>The Genome of the Zebra Mussel, Dreissena polymorpha: A Resource for Invasive Species Research.</title>
        <authorList>
            <person name="McCartney M.A."/>
            <person name="Auch B."/>
            <person name="Kono T."/>
            <person name="Mallez S."/>
            <person name="Zhang Y."/>
            <person name="Obille A."/>
            <person name="Becker A."/>
            <person name="Abrahante J.E."/>
            <person name="Garbe J."/>
            <person name="Badalamenti J.P."/>
            <person name="Herman A."/>
            <person name="Mangelson H."/>
            <person name="Liachko I."/>
            <person name="Sullivan S."/>
            <person name="Sone E.D."/>
            <person name="Koren S."/>
            <person name="Silverstein K.A.T."/>
            <person name="Beckman K.B."/>
            <person name="Gohl D.M."/>
        </authorList>
    </citation>
    <scope>NUCLEOTIDE SEQUENCE</scope>
    <source>
        <strain evidence="1">Duluth1</strain>
        <tissue evidence="1">Whole animal</tissue>
    </source>
</reference>
<dbReference type="EMBL" id="JAIWYP010000003">
    <property type="protein sequence ID" value="KAH3847677.1"/>
    <property type="molecule type" value="Genomic_DNA"/>
</dbReference>
<name>A0A9D4KYX2_DREPO</name>
<accession>A0A9D4KYX2</accession>
<dbReference type="AlphaFoldDB" id="A0A9D4KYX2"/>
<protein>
    <submittedName>
        <fullName evidence="1">Uncharacterized protein</fullName>
    </submittedName>
</protein>